<dbReference type="GO" id="GO:0033539">
    <property type="term" value="P:fatty acid beta-oxidation using acyl-CoA dehydrogenase"/>
    <property type="evidence" value="ECO:0007669"/>
    <property type="project" value="TreeGrafter"/>
</dbReference>
<dbReference type="InterPro" id="IPR009100">
    <property type="entry name" value="AcylCoA_DH/oxidase_NM_dom_sf"/>
</dbReference>
<dbReference type="EMBL" id="LR743504">
    <property type="protein sequence ID" value="CAA2106995.1"/>
    <property type="molecule type" value="Genomic_DNA"/>
</dbReference>
<organism evidence="5">
    <name type="scientific">Methylobacterium bullatum</name>
    <dbReference type="NCBI Taxonomy" id="570505"/>
    <lineage>
        <taxon>Bacteria</taxon>
        <taxon>Pseudomonadati</taxon>
        <taxon>Pseudomonadota</taxon>
        <taxon>Alphaproteobacteria</taxon>
        <taxon>Hyphomicrobiales</taxon>
        <taxon>Methylobacteriaceae</taxon>
        <taxon>Methylobacterium</taxon>
    </lineage>
</organism>
<name>A0A679J3P7_9HYPH</name>
<dbReference type="InterPro" id="IPR013107">
    <property type="entry name" value="Acyl-CoA_DH_C"/>
</dbReference>
<proteinExistence type="predicted"/>
<dbReference type="Gene3D" id="1.20.140.10">
    <property type="entry name" value="Butyryl-CoA Dehydrogenase, subunit A, domain 3"/>
    <property type="match status" value="1"/>
</dbReference>
<feature type="domain" description="Acyl-CoA oxidase/dehydrogenase middle" evidence="3">
    <location>
        <begin position="135"/>
        <end position="216"/>
    </location>
</feature>
<feature type="domain" description="Acyl-CoA dehydrogenase C-terminal" evidence="4">
    <location>
        <begin position="241"/>
        <end position="376"/>
    </location>
</feature>
<gene>
    <name evidence="5" type="primary">soxC_3</name>
    <name evidence="5" type="ORF">MBUL_03942</name>
</gene>
<dbReference type="InterPro" id="IPR046373">
    <property type="entry name" value="Acyl-CoA_Oxase/DH_mid-dom_sf"/>
</dbReference>
<dbReference type="Pfam" id="PF02770">
    <property type="entry name" value="Acyl-CoA_dh_M"/>
    <property type="match status" value="1"/>
</dbReference>
<dbReference type="Gene3D" id="1.10.540.10">
    <property type="entry name" value="Acyl-CoA dehydrogenase/oxidase, N-terminal domain"/>
    <property type="match status" value="1"/>
</dbReference>
<evidence type="ECO:0000256" key="2">
    <source>
        <dbReference type="ARBA" id="ARBA00023002"/>
    </source>
</evidence>
<dbReference type="PIRSF" id="PIRSF016578">
    <property type="entry name" value="HsaA"/>
    <property type="match status" value="1"/>
</dbReference>
<accession>A0A679J3P7</accession>
<evidence type="ECO:0000259" key="4">
    <source>
        <dbReference type="Pfam" id="PF08028"/>
    </source>
</evidence>
<evidence type="ECO:0000313" key="5">
    <source>
        <dbReference type="EMBL" id="CAA2106995.1"/>
    </source>
</evidence>
<dbReference type="InterPro" id="IPR006091">
    <property type="entry name" value="Acyl-CoA_Oxase/DH_mid-dom"/>
</dbReference>
<dbReference type="GO" id="GO:0005737">
    <property type="term" value="C:cytoplasm"/>
    <property type="evidence" value="ECO:0007669"/>
    <property type="project" value="TreeGrafter"/>
</dbReference>
<dbReference type="InterPro" id="IPR036250">
    <property type="entry name" value="AcylCo_DH-like_C"/>
</dbReference>
<keyword evidence="1" id="KW-0285">Flavoprotein</keyword>
<dbReference type="SUPFAM" id="SSF56645">
    <property type="entry name" value="Acyl-CoA dehydrogenase NM domain-like"/>
    <property type="match status" value="1"/>
</dbReference>
<dbReference type="InterPro" id="IPR037069">
    <property type="entry name" value="AcylCoA_DH/ox_N_sf"/>
</dbReference>
<dbReference type="GO" id="GO:0050660">
    <property type="term" value="F:flavin adenine dinucleotide binding"/>
    <property type="evidence" value="ECO:0007669"/>
    <property type="project" value="InterPro"/>
</dbReference>
<reference evidence="5" key="1">
    <citation type="submission" date="2019-12" db="EMBL/GenBank/DDBJ databases">
        <authorList>
            <person name="Cremers G."/>
        </authorList>
    </citation>
    <scope>NUCLEOTIDE SEQUENCE</scope>
    <source>
        <strain evidence="5">Mbul1</strain>
    </source>
</reference>
<evidence type="ECO:0000256" key="1">
    <source>
        <dbReference type="ARBA" id="ARBA00022630"/>
    </source>
</evidence>
<evidence type="ECO:0000259" key="3">
    <source>
        <dbReference type="Pfam" id="PF02770"/>
    </source>
</evidence>
<dbReference type="SUPFAM" id="SSF47203">
    <property type="entry name" value="Acyl-CoA dehydrogenase C-terminal domain-like"/>
    <property type="match status" value="1"/>
</dbReference>
<dbReference type="GO" id="GO:0016712">
    <property type="term" value="F:oxidoreductase activity, acting on paired donors, with incorporation or reduction of molecular oxygen, reduced flavin or flavoprotein as one donor, and incorporation of one atom of oxygen"/>
    <property type="evidence" value="ECO:0007669"/>
    <property type="project" value="TreeGrafter"/>
</dbReference>
<dbReference type="GO" id="GO:0003995">
    <property type="term" value="F:acyl-CoA dehydrogenase activity"/>
    <property type="evidence" value="ECO:0007669"/>
    <property type="project" value="TreeGrafter"/>
</dbReference>
<keyword evidence="2" id="KW-0560">Oxidoreductase</keyword>
<dbReference type="PANTHER" id="PTHR48083">
    <property type="entry name" value="MEDIUM-CHAIN SPECIFIC ACYL-COA DEHYDROGENASE, MITOCHONDRIAL-RELATED"/>
    <property type="match status" value="1"/>
</dbReference>
<dbReference type="Pfam" id="PF08028">
    <property type="entry name" value="Acyl-CoA_dh_2"/>
    <property type="match status" value="1"/>
</dbReference>
<dbReference type="PANTHER" id="PTHR48083:SF19">
    <property type="entry name" value="FLAVIN-DEPENDENT MONOOXYGENASE, OXYGENASE SUBUNIT HSAA"/>
    <property type="match status" value="1"/>
</dbReference>
<sequence length="405" mass="43407">MSQTEAGWGAGPSAGYEALAAGFRPVFARIRATAIARDLAHTLPHDEIDWLKQAGFTTLRLTREEGGHGASLPDLFNLLIELSEADPNITNALRAHFGFTEDMLCSSSPEWRARWTGRIGDRQTVGSGVSETGEAKVGQFDTVLRPRGGQWLLNGRKFYTTGSLFADWIHVSAQDEAGASLVAAVPVRAPGVKIVDDWDGFGQSLTASGTAIFTDVLIGPELIKPDPERFPYAMGFFQLVHLATLAGIGRSAAIDVSRLVAERKRVYSHGNGDRAGDDPQIQQVVGRVRGAAYAAGAIVLKAAESLQRTYEIHRTGEAADHAAGIADIEVNQAVSVVTNLVLEATTTLFDALGASAVKSGLGLDRHWRNARTIASHNPRIYRDRAVGDFAVNGTAPPRQYRVGSA</sequence>
<dbReference type="AlphaFoldDB" id="A0A679J3P7"/>
<dbReference type="InterPro" id="IPR050741">
    <property type="entry name" value="Acyl-CoA_dehydrogenase"/>
</dbReference>
<dbReference type="Gene3D" id="2.40.110.10">
    <property type="entry name" value="Butyryl-CoA Dehydrogenase, subunit A, domain 2"/>
    <property type="match status" value="1"/>
</dbReference>
<protein>
    <submittedName>
        <fullName evidence="5">Dibenzothiophene desulfurization enzyme C</fullName>
    </submittedName>
</protein>